<evidence type="ECO:0000256" key="12">
    <source>
        <dbReference type="PIRSR" id="PIRSR605502-1"/>
    </source>
</evidence>
<dbReference type="EMBL" id="KV454478">
    <property type="protein sequence ID" value="ODV61920.1"/>
    <property type="molecule type" value="Genomic_DNA"/>
</dbReference>
<feature type="binding site" evidence="12">
    <location>
        <position position="320"/>
    </location>
    <ligand>
        <name>Mg(2+)</name>
        <dbReference type="ChEBI" id="CHEBI:18420"/>
        <label>1</label>
    </ligand>
</feature>
<dbReference type="SUPFAM" id="SSF101478">
    <property type="entry name" value="ADP-ribosylglycohydrolase"/>
    <property type="match status" value="1"/>
</dbReference>
<dbReference type="PANTHER" id="PTHR16222">
    <property type="entry name" value="ADP-RIBOSYLGLYCOHYDROLASE"/>
    <property type="match status" value="1"/>
</dbReference>
<evidence type="ECO:0000256" key="11">
    <source>
        <dbReference type="ARBA" id="ARBA00049015"/>
    </source>
</evidence>
<evidence type="ECO:0000256" key="8">
    <source>
        <dbReference type="ARBA" id="ARBA00042850"/>
    </source>
</evidence>
<sequence length="375" mass="42517">MAITINKIKQVLVAGAIGDAIGRKVEFWTWSFIKEVFGKSGITKTKLAKGEWLVSDDTQMSFFCLNGIFDYLGLKDSNHINSDKLVLEIWKNYKDWYLTQQNGTSNVSFDQPKRWKILKSNKKNKLLSYESLWNARAPGLTCLGAIKNNKMGTYSDKLNNSKGCGTIMRVAPLIILSQRLSLPELFDIGSRQGATTHSNPMGYLSGGFFLGYLKLIMEGKSFDESFNENLKILTAYSEFLESEDDKKEVLNMLKYLEDLVDVIQESKKNKNILRHDELVGRLGKGWVAHESLGIAIYSSQVAKDFDDLLDISINHRGDSDSTGSLAAQLMIADPNIELPEFFNSEDFYFHTLDVGEPFEYLFKLLDKHKKKLLIN</sequence>
<comment type="cofactor">
    <cofactor evidence="12">
        <name>Mg(2+)</name>
        <dbReference type="ChEBI" id="CHEBI:18420"/>
    </cofactor>
    <text evidence="12">Binds 2 magnesium ions per subunit.</text>
</comment>
<dbReference type="PANTHER" id="PTHR16222:SF24">
    <property type="entry name" value="ADP-RIBOSYLHYDROLASE ARH3"/>
    <property type="match status" value="1"/>
</dbReference>
<dbReference type="Proteomes" id="UP000095038">
    <property type="component" value="Unassembled WGS sequence"/>
</dbReference>
<dbReference type="EC" id="3.2.1.143" evidence="2"/>
<evidence type="ECO:0000256" key="10">
    <source>
        <dbReference type="ARBA" id="ARBA00043193"/>
    </source>
</evidence>
<dbReference type="AlphaFoldDB" id="A0A1D2VJZ0"/>
<reference evidence="14" key="1">
    <citation type="submission" date="2016-05" db="EMBL/GenBank/DDBJ databases">
        <title>Comparative genomics of biotechnologically important yeasts.</title>
        <authorList>
            <consortium name="DOE Joint Genome Institute"/>
            <person name="Riley R."/>
            <person name="Haridas S."/>
            <person name="Wolfe K.H."/>
            <person name="Lopes M.R."/>
            <person name="Hittinger C.T."/>
            <person name="Goker M."/>
            <person name="Salamov A."/>
            <person name="Wisecaver J."/>
            <person name="Long T.M."/>
            <person name="Aerts A.L."/>
            <person name="Barry K."/>
            <person name="Choi C."/>
            <person name="Clum A."/>
            <person name="Coughlan A.Y."/>
            <person name="Deshpande S."/>
            <person name="Douglass A.P."/>
            <person name="Hanson S.J."/>
            <person name="Klenk H.-P."/>
            <person name="Labutti K."/>
            <person name="Lapidus A."/>
            <person name="Lindquist E."/>
            <person name="Lipzen A."/>
            <person name="Meier-Kolthoff J.P."/>
            <person name="Ohm R.A."/>
            <person name="Otillar R.P."/>
            <person name="Pangilinan J."/>
            <person name="Peng Y."/>
            <person name="Rokas A."/>
            <person name="Rosa C.A."/>
            <person name="Scheuner C."/>
            <person name="Sibirny A.A."/>
            <person name="Slot J.C."/>
            <person name="Stielow J.B."/>
            <person name="Sun H."/>
            <person name="Kurtzman C.P."/>
            <person name="Blackwell M."/>
            <person name="Grigoriev I.V."/>
            <person name="Jeffries T.W."/>
        </authorList>
    </citation>
    <scope>NUCLEOTIDE SEQUENCE [LARGE SCALE GENOMIC DNA]</scope>
    <source>
        <strain evidence="14">DSM 1968</strain>
    </source>
</reference>
<dbReference type="OrthoDB" id="2021138at2759"/>
<comment type="catalytic activity">
    <reaction evidence="11">
        <text>alpha-NAD(+) + H2O = ADP-D-ribose + nicotinamide + H(+)</text>
        <dbReference type="Rhea" id="RHEA:68792"/>
        <dbReference type="ChEBI" id="CHEBI:15377"/>
        <dbReference type="ChEBI" id="CHEBI:15378"/>
        <dbReference type="ChEBI" id="CHEBI:17154"/>
        <dbReference type="ChEBI" id="CHEBI:57967"/>
        <dbReference type="ChEBI" id="CHEBI:77017"/>
    </reaction>
</comment>
<feature type="binding site" evidence="12">
    <location>
        <position position="56"/>
    </location>
    <ligand>
        <name>Mg(2+)</name>
        <dbReference type="ChEBI" id="CHEBI:18420"/>
        <label>1</label>
    </ligand>
</feature>
<dbReference type="RefSeq" id="XP_020048227.1">
    <property type="nucleotide sequence ID" value="XM_020192958.1"/>
</dbReference>
<name>A0A1D2VJZ0_9ASCO</name>
<evidence type="ECO:0000256" key="2">
    <source>
        <dbReference type="ARBA" id="ARBA00012255"/>
    </source>
</evidence>
<evidence type="ECO:0000256" key="3">
    <source>
        <dbReference type="ARBA" id="ARBA00022801"/>
    </source>
</evidence>
<dbReference type="InParanoid" id="A0A1D2VJZ0"/>
<evidence type="ECO:0000256" key="6">
    <source>
        <dbReference type="ARBA" id="ARBA00042471"/>
    </source>
</evidence>
<dbReference type="GO" id="GO:0046872">
    <property type="term" value="F:metal ion binding"/>
    <property type="evidence" value="ECO:0007669"/>
    <property type="project" value="UniProtKB-KW"/>
</dbReference>
<evidence type="ECO:0000256" key="5">
    <source>
        <dbReference type="ARBA" id="ARBA00042398"/>
    </source>
</evidence>
<evidence type="ECO:0000313" key="14">
    <source>
        <dbReference type="Proteomes" id="UP000095038"/>
    </source>
</evidence>
<proteinExistence type="inferred from homology"/>
<evidence type="ECO:0000256" key="7">
    <source>
        <dbReference type="ARBA" id="ARBA00042722"/>
    </source>
</evidence>
<feature type="binding site" evidence="12">
    <location>
        <position position="55"/>
    </location>
    <ligand>
        <name>Mg(2+)</name>
        <dbReference type="ChEBI" id="CHEBI:18420"/>
        <label>1</label>
    </ligand>
</feature>
<keyword evidence="14" id="KW-1185">Reference proteome</keyword>
<organism evidence="13 14">
    <name type="scientific">Ascoidea rubescens DSM 1968</name>
    <dbReference type="NCBI Taxonomy" id="1344418"/>
    <lineage>
        <taxon>Eukaryota</taxon>
        <taxon>Fungi</taxon>
        <taxon>Dikarya</taxon>
        <taxon>Ascomycota</taxon>
        <taxon>Saccharomycotina</taxon>
        <taxon>Saccharomycetes</taxon>
        <taxon>Ascoideaceae</taxon>
        <taxon>Ascoidea</taxon>
    </lineage>
</organism>
<keyword evidence="3 13" id="KW-0378">Hydrolase</keyword>
<dbReference type="InterPro" id="IPR005502">
    <property type="entry name" value="Ribosyl_crysJ1"/>
</dbReference>
<dbReference type="GeneID" id="30966594"/>
<evidence type="ECO:0000313" key="13">
    <source>
        <dbReference type="EMBL" id="ODV61920.1"/>
    </source>
</evidence>
<feature type="binding site" evidence="12">
    <location>
        <position position="57"/>
    </location>
    <ligand>
        <name>Mg(2+)</name>
        <dbReference type="ChEBI" id="CHEBI:18420"/>
        <label>1</label>
    </ligand>
</feature>
<dbReference type="InterPro" id="IPR036705">
    <property type="entry name" value="Ribosyl_crysJ1_sf"/>
</dbReference>
<feature type="binding site" evidence="12">
    <location>
        <position position="318"/>
    </location>
    <ligand>
        <name>Mg(2+)</name>
        <dbReference type="ChEBI" id="CHEBI:18420"/>
        <label>1</label>
    </ligand>
</feature>
<evidence type="ECO:0000256" key="4">
    <source>
        <dbReference type="ARBA" id="ARBA00041057"/>
    </source>
</evidence>
<evidence type="ECO:0000256" key="1">
    <source>
        <dbReference type="ARBA" id="ARBA00010702"/>
    </source>
</evidence>
<protein>
    <recommendedName>
        <fullName evidence="4">ADP-ribosylhydrolase ARH3</fullName>
        <ecNumber evidence="2">3.2.1.143</ecNumber>
    </recommendedName>
    <alternativeName>
        <fullName evidence="5">ADP-ribose glycohydrolase ARH3</fullName>
    </alternativeName>
    <alternativeName>
        <fullName evidence="6">ADP-ribosylhydrolase 3</fullName>
    </alternativeName>
    <alternativeName>
        <fullName evidence="9">O-acetyl-ADP-ribose deacetylase ARH3</fullName>
    </alternativeName>
    <alternativeName>
        <fullName evidence="10">Poly(ADP-ribose) glycohydrolase ARH3</fullName>
    </alternativeName>
    <alternativeName>
        <fullName evidence="8">[Protein ADP-ribosylarginine] hydrolase-like protein 2</fullName>
    </alternativeName>
    <alternativeName>
        <fullName evidence="7">[Protein ADP-ribosylserine] hydrolase</fullName>
    </alternativeName>
</protein>
<gene>
    <name evidence="13" type="ORF">ASCRUDRAFT_75177</name>
</gene>
<comment type="similarity">
    <text evidence="1">Belongs to the ADP-ribosylglycohydrolase family.</text>
</comment>
<keyword evidence="12" id="KW-0460">Magnesium</keyword>
<evidence type="ECO:0000256" key="9">
    <source>
        <dbReference type="ARBA" id="ARBA00043187"/>
    </source>
</evidence>
<dbReference type="GO" id="GO:0004649">
    <property type="term" value="F:poly(ADP-ribose) glycohydrolase activity"/>
    <property type="evidence" value="ECO:0007669"/>
    <property type="project" value="UniProtKB-EC"/>
</dbReference>
<feature type="binding site" evidence="12">
    <location>
        <position position="321"/>
    </location>
    <ligand>
        <name>Mg(2+)</name>
        <dbReference type="ChEBI" id="CHEBI:18420"/>
        <label>1</label>
    </ligand>
</feature>
<dbReference type="Gene3D" id="1.10.4080.10">
    <property type="entry name" value="ADP-ribosylation/Crystallin J1"/>
    <property type="match status" value="1"/>
</dbReference>
<keyword evidence="12" id="KW-0479">Metal-binding</keyword>
<dbReference type="Pfam" id="PF03747">
    <property type="entry name" value="ADP_ribosyl_GH"/>
    <property type="match status" value="1"/>
</dbReference>
<dbReference type="InterPro" id="IPR050792">
    <property type="entry name" value="ADP-ribosylglycohydrolase"/>
</dbReference>
<accession>A0A1D2VJZ0</accession>